<proteinExistence type="predicted"/>
<sequence length="393" mass="42608">MAGGPSSKQRRPPAAKLSTAPPQNGPASQQNHQKSSDAADTGEGKRLKLESRGDRKTSRKRRRDENDESQDRGSKKGEDCAWILEGKEKAKKGKRKREEDSSNTTEVSTAEISIRNKRTKSRKIEDESSTSSTPALEAEASANPIHDRSNDQNSTNSEDTGTTIFDFDAFATACAQANCTSEDIDLGICDADWICDYTCQVVARRLASAPLTKVDVLAETLAREALQSFEALELLERSVSEVFNCVAWWFAFKFLELKGPGAGDEFESNGLATPGLSTGFARVNIGRPNGLGRLVLASGSPESLETPAPWQIRIVSTPGLSSGVSKLHITTETAVAGQATPGLSDDLEALHIVRRKNPPRQASRATPGLSRNFSHLQLASEDSVLQDSQYTRF</sequence>
<feature type="compositionally biased region" description="Polar residues" evidence="1">
    <location>
        <begin position="20"/>
        <end position="33"/>
    </location>
</feature>
<name>A0A1Y6LLZ4_ZYMTR</name>
<evidence type="ECO:0000256" key="1">
    <source>
        <dbReference type="SAM" id="MobiDB-lite"/>
    </source>
</evidence>
<feature type="compositionally biased region" description="Basic and acidic residues" evidence="1">
    <location>
        <begin position="34"/>
        <end position="56"/>
    </location>
</feature>
<organism evidence="2 3">
    <name type="scientific">Zymoseptoria tritici ST99CH_1A5</name>
    <dbReference type="NCBI Taxonomy" id="1276529"/>
    <lineage>
        <taxon>Eukaryota</taxon>
        <taxon>Fungi</taxon>
        <taxon>Dikarya</taxon>
        <taxon>Ascomycota</taxon>
        <taxon>Pezizomycotina</taxon>
        <taxon>Dothideomycetes</taxon>
        <taxon>Dothideomycetidae</taxon>
        <taxon>Mycosphaerellales</taxon>
        <taxon>Mycosphaerellaceae</taxon>
        <taxon>Zymoseptoria</taxon>
    </lineage>
</organism>
<dbReference type="EMBL" id="LT882681">
    <property type="protein sequence ID" value="SMY25315.1"/>
    <property type="molecule type" value="Genomic_DNA"/>
</dbReference>
<feature type="region of interest" description="Disordered" evidence="1">
    <location>
        <begin position="1"/>
        <end position="158"/>
    </location>
</feature>
<evidence type="ECO:0000313" key="2">
    <source>
        <dbReference type="EMBL" id="SMY25315.1"/>
    </source>
</evidence>
<feature type="compositionally biased region" description="Basic and acidic residues" evidence="1">
    <location>
        <begin position="63"/>
        <end position="79"/>
    </location>
</feature>
<accession>A0A1Y6LLZ4</accession>
<reference evidence="2 3" key="1">
    <citation type="submission" date="2016-10" db="EMBL/GenBank/DDBJ databases">
        <authorList>
            <person name="Varghese N."/>
        </authorList>
    </citation>
    <scope>NUCLEOTIDE SEQUENCE [LARGE SCALE GENOMIC DNA]</scope>
</reference>
<dbReference type="AlphaFoldDB" id="A0A1Y6LLZ4"/>
<dbReference type="Proteomes" id="UP000215453">
    <property type="component" value="Chromosome 6"/>
</dbReference>
<feature type="compositionally biased region" description="Polar residues" evidence="1">
    <location>
        <begin position="102"/>
        <end position="111"/>
    </location>
</feature>
<gene>
    <name evidence="2" type="ORF">ZT1A5_G6757</name>
</gene>
<evidence type="ECO:0000313" key="3">
    <source>
        <dbReference type="Proteomes" id="UP000215453"/>
    </source>
</evidence>
<protein>
    <submittedName>
        <fullName evidence="2">Uncharacterized protein</fullName>
    </submittedName>
</protein>